<dbReference type="EMBL" id="VIGI01000006">
    <property type="protein sequence ID" value="KAB8299320.1"/>
    <property type="molecule type" value="Genomic_DNA"/>
</dbReference>
<dbReference type="AlphaFoldDB" id="A0A5N6K986"/>
<sequence length="551" mass="62072">MGQIVHYVGRIGRSFPEDLHQTDVTTVLVILIENEMILKLILRPQTLFHILNALFVNNYFPHLNTTGLDYNVFNLNIRTSNINHDISSIYYGNFDIDNESLMSPLHETLHRKFAAELKSTDTFCPHIYNACSAGAYLKVFCSDSFTGQVEVIGHDLRKSQPDENIRCNLEAHVGYLLLCKVARLGENVLRAVRMPENDESLIAYAGGVILCNQFNYFADALLHKTLFDRITQPTRKVLGDWLASVVEELKDHMSEGCARYPNWSSVIEGSLKKLRLVENHLNVSVHLQQHKISPSQEAIYLSPAPTSNVGTNIDEHLIFEGNEWLTLGDCNWLGSIEAPQTPFNTPESISPEVISTNEIVYDEYFRAIVSQSQPLMYPCGLIEFENWNDARRLSRGNSSNGTLGEVNSLSPSLNLNGQYFQASHLELDFDNPLLQDQTLDGFKSHNSTPDPLSYGGNKLEDNVMIRSHASSEYQSFQPTFHDPIHTTPCCSPFQPQLTNSTQIKHPQHPQHPHATNNSNRATAFPVPSLNLDLEPNFMLGPPQARTHYTSL</sequence>
<keyword evidence="3" id="KW-1185">Reference proteome</keyword>
<protein>
    <submittedName>
        <fullName evidence="2">Uncharacterized protein</fullName>
    </submittedName>
</protein>
<organism evidence="2 3">
    <name type="scientific">Monilinia laxa</name>
    <name type="common">Brown rot fungus</name>
    <name type="synonym">Sclerotinia laxa</name>
    <dbReference type="NCBI Taxonomy" id="61186"/>
    <lineage>
        <taxon>Eukaryota</taxon>
        <taxon>Fungi</taxon>
        <taxon>Dikarya</taxon>
        <taxon>Ascomycota</taxon>
        <taxon>Pezizomycotina</taxon>
        <taxon>Leotiomycetes</taxon>
        <taxon>Helotiales</taxon>
        <taxon>Sclerotiniaceae</taxon>
        <taxon>Monilinia</taxon>
    </lineage>
</organism>
<accession>A0A5N6K986</accession>
<gene>
    <name evidence="2" type="ORF">EYC80_001393</name>
</gene>
<evidence type="ECO:0000313" key="3">
    <source>
        <dbReference type="Proteomes" id="UP000326757"/>
    </source>
</evidence>
<name>A0A5N6K986_MONLA</name>
<reference evidence="2 3" key="1">
    <citation type="submission" date="2019-06" db="EMBL/GenBank/DDBJ databases">
        <title>Genome Sequence of the Brown Rot Fungal Pathogen Monilinia laxa.</title>
        <authorList>
            <person name="De Miccolis Angelini R.M."/>
            <person name="Landi L."/>
            <person name="Abate D."/>
            <person name="Pollastro S."/>
            <person name="Romanazzi G."/>
            <person name="Faretra F."/>
        </authorList>
    </citation>
    <scope>NUCLEOTIDE SEQUENCE [LARGE SCALE GENOMIC DNA]</scope>
    <source>
        <strain evidence="2 3">Mlax316</strain>
    </source>
</reference>
<proteinExistence type="predicted"/>
<evidence type="ECO:0000256" key="1">
    <source>
        <dbReference type="SAM" id="MobiDB-lite"/>
    </source>
</evidence>
<dbReference type="OrthoDB" id="3538678at2759"/>
<feature type="compositionally biased region" description="Polar residues" evidence="1">
    <location>
        <begin position="493"/>
        <end position="504"/>
    </location>
</feature>
<comment type="caution">
    <text evidence="2">The sequence shown here is derived from an EMBL/GenBank/DDBJ whole genome shotgun (WGS) entry which is preliminary data.</text>
</comment>
<evidence type="ECO:0000313" key="2">
    <source>
        <dbReference type="EMBL" id="KAB8299320.1"/>
    </source>
</evidence>
<feature type="region of interest" description="Disordered" evidence="1">
    <location>
        <begin position="493"/>
        <end position="526"/>
    </location>
</feature>
<dbReference type="Proteomes" id="UP000326757">
    <property type="component" value="Unassembled WGS sequence"/>
</dbReference>